<sequence>MTLSPSASYCEDITRPFDRMHIQPNEKDMAPMTPRECLIELIQQVDQGNLRQVLNIEMNRLMTDHERLVTMLQQRTLVLEQENESLRARGEEYQRRYEKAVREMQFFKKKYDHAMSNTTPETRRRSLSVDSELIPSSLISGSSDEQNQHIAMAPAASSPATYPLTPTSPQPSSTLGSSIRESTYSLDSQGKPRSQGIGMHSASPSITSIASSHHQQQQQQQQQQQLHQSVPVNYGPTPSASSASYWNNAPLPSVPSGSSTSSAATISASSSLPPPAPTPVSSVSTDMPRIRGHRHAGTNSIYSVSTESSYTPSLHTLSENGASKHGSASSWQYLRHNPSMHSSYSTPSSSLSSASHPSQPSNSAYSVPMTPVRSSTSTNGYTGSNLIQQRRVDPLLFGGSDGLWDTIAKSKGSDATVEKIISNFLRRGGSPNTAKQSASAGAVKSGYGMVHALIVTKAPGALDLLLQQGGNPNAFTLSQPDEDKVTPCYLAAKVGWLAGLQKLVQAGGDLVRARGHGSLNKTALHVAAEHCHAAVAEFIVGYTEGALNAVLDSQGATVLHYASMSGHTDLVTFFSRSCQVPVTQADARGELPIHWAARHGRLEVVTLLIERFGCDPNAYVHKKVGTPVDLAKSAGHKRVVEYLKGMGGLSAKKMDKKRGEEVPTHLTSTLARNGLFGSDSDSFF</sequence>
<dbReference type="SMART" id="SM00248">
    <property type="entry name" value="ANK"/>
    <property type="match status" value="5"/>
</dbReference>
<feature type="repeat" description="ANK" evidence="3">
    <location>
        <begin position="588"/>
        <end position="611"/>
    </location>
</feature>
<proteinExistence type="predicted"/>
<dbReference type="STRING" id="13706.A0A1X2HBV4"/>
<feature type="compositionally biased region" description="Low complexity" evidence="5">
    <location>
        <begin position="200"/>
        <end position="228"/>
    </location>
</feature>
<dbReference type="PANTHER" id="PTHR24198">
    <property type="entry name" value="ANKYRIN REPEAT AND PROTEIN KINASE DOMAIN-CONTAINING PROTEIN"/>
    <property type="match status" value="1"/>
</dbReference>
<feature type="coiled-coil region" evidence="4">
    <location>
        <begin position="83"/>
        <end position="110"/>
    </location>
</feature>
<accession>A0A1X2HBV4</accession>
<dbReference type="EMBL" id="MCGN01000005">
    <property type="protein sequence ID" value="ORY96274.1"/>
    <property type="molecule type" value="Genomic_DNA"/>
</dbReference>
<dbReference type="PROSITE" id="PS50297">
    <property type="entry name" value="ANK_REP_REGION"/>
    <property type="match status" value="1"/>
</dbReference>
<dbReference type="InterPro" id="IPR036770">
    <property type="entry name" value="Ankyrin_rpt-contain_sf"/>
</dbReference>
<organism evidence="6 7">
    <name type="scientific">Syncephalastrum racemosum</name>
    <name type="common">Filamentous fungus</name>
    <dbReference type="NCBI Taxonomy" id="13706"/>
    <lineage>
        <taxon>Eukaryota</taxon>
        <taxon>Fungi</taxon>
        <taxon>Fungi incertae sedis</taxon>
        <taxon>Mucoromycota</taxon>
        <taxon>Mucoromycotina</taxon>
        <taxon>Mucoromycetes</taxon>
        <taxon>Mucorales</taxon>
        <taxon>Syncephalastraceae</taxon>
        <taxon>Syncephalastrum</taxon>
    </lineage>
</organism>
<evidence type="ECO:0000256" key="5">
    <source>
        <dbReference type="SAM" id="MobiDB-lite"/>
    </source>
</evidence>
<keyword evidence="4" id="KW-0175">Coiled coil</keyword>
<dbReference type="InParanoid" id="A0A1X2HBV4"/>
<dbReference type="PANTHER" id="PTHR24198:SF165">
    <property type="entry name" value="ANKYRIN REPEAT-CONTAINING PROTEIN-RELATED"/>
    <property type="match status" value="1"/>
</dbReference>
<feature type="compositionally biased region" description="Low complexity" evidence="5">
    <location>
        <begin position="339"/>
        <end position="363"/>
    </location>
</feature>
<dbReference type="Gene3D" id="1.25.40.20">
    <property type="entry name" value="Ankyrin repeat-containing domain"/>
    <property type="match status" value="1"/>
</dbReference>
<evidence type="ECO:0000256" key="1">
    <source>
        <dbReference type="ARBA" id="ARBA00022737"/>
    </source>
</evidence>
<evidence type="ECO:0000313" key="6">
    <source>
        <dbReference type="EMBL" id="ORY96274.1"/>
    </source>
</evidence>
<keyword evidence="7" id="KW-1185">Reference proteome</keyword>
<dbReference type="AlphaFoldDB" id="A0A1X2HBV4"/>
<dbReference type="SUPFAM" id="SSF48403">
    <property type="entry name" value="Ankyrin repeat"/>
    <property type="match status" value="1"/>
</dbReference>
<feature type="compositionally biased region" description="Low complexity" evidence="5">
    <location>
        <begin position="161"/>
        <end position="178"/>
    </location>
</feature>
<feature type="region of interest" description="Disordered" evidence="5">
    <location>
        <begin position="339"/>
        <end position="385"/>
    </location>
</feature>
<protein>
    <submittedName>
        <fullName evidence="6">Uncharacterized protein</fullName>
    </submittedName>
</protein>
<dbReference type="InterPro" id="IPR002110">
    <property type="entry name" value="Ankyrin_rpt"/>
</dbReference>
<feature type="compositionally biased region" description="Polar residues" evidence="5">
    <location>
        <begin position="236"/>
        <end position="247"/>
    </location>
</feature>
<evidence type="ECO:0000256" key="2">
    <source>
        <dbReference type="ARBA" id="ARBA00023043"/>
    </source>
</evidence>
<feature type="region of interest" description="Disordered" evidence="5">
    <location>
        <begin position="156"/>
        <end position="304"/>
    </location>
</feature>
<feature type="compositionally biased region" description="Polar residues" evidence="5">
    <location>
        <begin position="179"/>
        <end position="192"/>
    </location>
</feature>
<dbReference type="Proteomes" id="UP000242180">
    <property type="component" value="Unassembled WGS sequence"/>
</dbReference>
<gene>
    <name evidence="6" type="ORF">BCR43DRAFT_491391</name>
</gene>
<reference evidence="6 7" key="1">
    <citation type="submission" date="2016-07" db="EMBL/GenBank/DDBJ databases">
        <title>Pervasive Adenine N6-methylation of Active Genes in Fungi.</title>
        <authorList>
            <consortium name="DOE Joint Genome Institute"/>
            <person name="Mondo S.J."/>
            <person name="Dannebaum R.O."/>
            <person name="Kuo R.C."/>
            <person name="Labutti K."/>
            <person name="Haridas S."/>
            <person name="Kuo A."/>
            <person name="Salamov A."/>
            <person name="Ahrendt S.R."/>
            <person name="Lipzen A."/>
            <person name="Sullivan W."/>
            <person name="Andreopoulos W.B."/>
            <person name="Clum A."/>
            <person name="Lindquist E."/>
            <person name="Daum C."/>
            <person name="Ramamoorthy G.K."/>
            <person name="Gryganskyi A."/>
            <person name="Culley D."/>
            <person name="Magnuson J.K."/>
            <person name="James T.Y."/>
            <person name="O'Malley M.A."/>
            <person name="Stajich J.E."/>
            <person name="Spatafora J.W."/>
            <person name="Visel A."/>
            <person name="Grigoriev I.V."/>
        </authorList>
    </citation>
    <scope>NUCLEOTIDE SEQUENCE [LARGE SCALE GENOMIC DNA]</scope>
    <source>
        <strain evidence="6 7">NRRL 2496</strain>
    </source>
</reference>
<evidence type="ECO:0000256" key="3">
    <source>
        <dbReference type="PROSITE-ProRule" id="PRU00023"/>
    </source>
</evidence>
<comment type="caution">
    <text evidence="6">The sequence shown here is derived from an EMBL/GenBank/DDBJ whole genome shotgun (WGS) entry which is preliminary data.</text>
</comment>
<dbReference type="PROSITE" id="PS50088">
    <property type="entry name" value="ANK_REPEAT"/>
    <property type="match status" value="1"/>
</dbReference>
<dbReference type="Pfam" id="PF12796">
    <property type="entry name" value="Ank_2"/>
    <property type="match status" value="1"/>
</dbReference>
<evidence type="ECO:0000256" key="4">
    <source>
        <dbReference type="SAM" id="Coils"/>
    </source>
</evidence>
<keyword evidence="1" id="KW-0677">Repeat</keyword>
<name>A0A1X2HBV4_SYNRA</name>
<feature type="compositionally biased region" description="Low complexity" evidence="5">
    <location>
        <begin position="374"/>
        <end position="385"/>
    </location>
</feature>
<keyword evidence="2 3" id="KW-0040">ANK repeat</keyword>
<dbReference type="OrthoDB" id="426293at2759"/>
<dbReference type="OMA" id="SSWQYLR"/>
<feature type="compositionally biased region" description="Low complexity" evidence="5">
    <location>
        <begin position="250"/>
        <end position="271"/>
    </location>
</feature>
<evidence type="ECO:0000313" key="7">
    <source>
        <dbReference type="Proteomes" id="UP000242180"/>
    </source>
</evidence>